<feature type="region of interest" description="Disordered" evidence="1">
    <location>
        <begin position="194"/>
        <end position="222"/>
    </location>
</feature>
<dbReference type="GeneID" id="105359277"/>
<dbReference type="Proteomes" id="UP000695007">
    <property type="component" value="Unplaced"/>
</dbReference>
<evidence type="ECO:0000256" key="1">
    <source>
        <dbReference type="SAM" id="MobiDB-lite"/>
    </source>
</evidence>
<dbReference type="CTD" id="81488"/>
<evidence type="ECO:0000313" key="2">
    <source>
        <dbReference type="Proteomes" id="UP000695007"/>
    </source>
</evidence>
<dbReference type="KEGG" id="csol:105359277"/>
<organism evidence="2 3">
    <name type="scientific">Ceratosolen solmsi marchali</name>
    <dbReference type="NCBI Taxonomy" id="326594"/>
    <lineage>
        <taxon>Eukaryota</taxon>
        <taxon>Metazoa</taxon>
        <taxon>Ecdysozoa</taxon>
        <taxon>Arthropoda</taxon>
        <taxon>Hexapoda</taxon>
        <taxon>Insecta</taxon>
        <taxon>Pterygota</taxon>
        <taxon>Neoptera</taxon>
        <taxon>Endopterygota</taxon>
        <taxon>Hymenoptera</taxon>
        <taxon>Apocrita</taxon>
        <taxon>Proctotrupomorpha</taxon>
        <taxon>Chalcidoidea</taxon>
        <taxon>Agaonidae</taxon>
        <taxon>Agaoninae</taxon>
        <taxon>Ceratosolen</taxon>
    </lineage>
</organism>
<accession>A0AAJ6VJF5</accession>
<dbReference type="GO" id="GO:0006368">
    <property type="term" value="P:transcription elongation by RNA polymerase II"/>
    <property type="evidence" value="ECO:0007669"/>
    <property type="project" value="InterPro"/>
</dbReference>
<name>A0AAJ6VJF5_9HYME</name>
<dbReference type="GO" id="GO:0003711">
    <property type="term" value="F:transcription elongation factor activity"/>
    <property type="evidence" value="ECO:0007669"/>
    <property type="project" value="InterPro"/>
</dbReference>
<keyword evidence="2" id="KW-1185">Reference proteome</keyword>
<feature type="compositionally biased region" description="Basic and acidic residues" evidence="1">
    <location>
        <begin position="209"/>
        <end position="219"/>
    </location>
</feature>
<dbReference type="PANTHER" id="PTHR23171">
    <property type="entry name" value="GDOWN1"/>
    <property type="match status" value="1"/>
</dbReference>
<protein>
    <submittedName>
        <fullName evidence="3">Uncharacterized protein LOC105359277</fullName>
    </submittedName>
</protein>
<feature type="compositionally biased region" description="Acidic residues" evidence="1">
    <location>
        <begin position="305"/>
        <end position="320"/>
    </location>
</feature>
<dbReference type="Pfam" id="PF15328">
    <property type="entry name" value="GCOM2"/>
    <property type="match status" value="1"/>
</dbReference>
<gene>
    <name evidence="3" type="primary">LOC105359277</name>
</gene>
<sequence>MNIDKSVIKKIPGEIIPLPKKSSQGYIDDLQKKQKFELLELLERQEKLANKSFISKLPDKGEKILNFKHKIMQEIEHRNKVEDAAKLLSRLNIATEGKAAMDELEWTGKYTEKPIRYEQKIVELDSDDEDDALKILAQPTGSGTHKKKIIHIGPEENLIKPEDLEDIDSFKTLNSLKSEHVNFILNKVECSDHENKKEPFKPYKTTKTNVHDPDKEKQRENKKKAHWEITAATPPLIVHGAIKTLNLNESLMLQKEQALKLQNIQAKNAVERLTQHIGMYKVGDLSGRAGNYRIQNTKDFNSSSSEDEESYPEVHDDEDNDKGGTVLFTVDTIES</sequence>
<feature type="region of interest" description="Disordered" evidence="1">
    <location>
        <begin position="295"/>
        <end position="325"/>
    </location>
</feature>
<dbReference type="PANTHER" id="PTHR23171:SF13">
    <property type="entry name" value="DNA-DIRECTED RNA POLYMERASE II SUBUNIT GRINL1A"/>
    <property type="match status" value="1"/>
</dbReference>
<dbReference type="AlphaFoldDB" id="A0AAJ6VJF5"/>
<reference evidence="3" key="1">
    <citation type="submission" date="2025-08" db="UniProtKB">
        <authorList>
            <consortium name="RefSeq"/>
        </authorList>
    </citation>
    <scope>IDENTIFICATION</scope>
</reference>
<evidence type="ECO:0000313" key="3">
    <source>
        <dbReference type="RefSeq" id="XP_011494132.1"/>
    </source>
</evidence>
<dbReference type="InterPro" id="IPR026213">
    <property type="entry name" value="GRINL1"/>
</dbReference>
<proteinExistence type="predicted"/>
<dbReference type="GO" id="GO:0005634">
    <property type="term" value="C:nucleus"/>
    <property type="evidence" value="ECO:0007669"/>
    <property type="project" value="InterPro"/>
</dbReference>
<dbReference type="GO" id="GO:0035556">
    <property type="term" value="P:intracellular signal transduction"/>
    <property type="evidence" value="ECO:0007669"/>
    <property type="project" value="TreeGrafter"/>
</dbReference>
<dbReference type="InterPro" id="IPR051375">
    <property type="entry name" value="Tuftelin_GRINL1A/MYZAP/CCD68"/>
</dbReference>
<dbReference type="RefSeq" id="XP_011494132.1">
    <property type="nucleotide sequence ID" value="XM_011495830.1"/>
</dbReference>